<evidence type="ECO:0000313" key="1">
    <source>
        <dbReference type="EMBL" id="KAK9720472.1"/>
    </source>
</evidence>
<name>A0AAW1KM02_POPJA</name>
<keyword evidence="2" id="KW-1185">Reference proteome</keyword>
<evidence type="ECO:0000313" key="2">
    <source>
        <dbReference type="Proteomes" id="UP001458880"/>
    </source>
</evidence>
<organism evidence="1 2">
    <name type="scientific">Popillia japonica</name>
    <name type="common">Japanese beetle</name>
    <dbReference type="NCBI Taxonomy" id="7064"/>
    <lineage>
        <taxon>Eukaryota</taxon>
        <taxon>Metazoa</taxon>
        <taxon>Ecdysozoa</taxon>
        <taxon>Arthropoda</taxon>
        <taxon>Hexapoda</taxon>
        <taxon>Insecta</taxon>
        <taxon>Pterygota</taxon>
        <taxon>Neoptera</taxon>
        <taxon>Endopterygota</taxon>
        <taxon>Coleoptera</taxon>
        <taxon>Polyphaga</taxon>
        <taxon>Scarabaeiformia</taxon>
        <taxon>Scarabaeidae</taxon>
        <taxon>Rutelinae</taxon>
        <taxon>Popillia</taxon>
    </lineage>
</organism>
<dbReference type="Proteomes" id="UP001458880">
    <property type="component" value="Unassembled WGS sequence"/>
</dbReference>
<comment type="caution">
    <text evidence="1">The sequence shown here is derived from an EMBL/GenBank/DDBJ whole genome shotgun (WGS) entry which is preliminary data.</text>
</comment>
<accession>A0AAW1KM02</accession>
<reference evidence="1 2" key="1">
    <citation type="journal article" date="2024" name="BMC Genomics">
        <title>De novo assembly and annotation of Popillia japonica's genome with initial clues to its potential as an invasive pest.</title>
        <authorList>
            <person name="Cucini C."/>
            <person name="Boschi S."/>
            <person name="Funari R."/>
            <person name="Cardaioli E."/>
            <person name="Iannotti N."/>
            <person name="Marturano G."/>
            <person name="Paoli F."/>
            <person name="Bruttini M."/>
            <person name="Carapelli A."/>
            <person name="Frati F."/>
            <person name="Nardi F."/>
        </authorList>
    </citation>
    <scope>NUCLEOTIDE SEQUENCE [LARGE SCALE GENOMIC DNA]</scope>
    <source>
        <strain evidence="1">DMR45628</strain>
    </source>
</reference>
<dbReference type="EMBL" id="JASPKY010000210">
    <property type="protein sequence ID" value="KAK9720472.1"/>
    <property type="molecule type" value="Genomic_DNA"/>
</dbReference>
<sequence length="215" mass="24579">MDSDNADDLTFVLSGKGAQVECIFNPPIYLNGQHEMCMKNYTYDIHDLEKYINKQIRKNEDDQDVVVSLKGNVVVSLKGNSNTMKVEMLTTMDVDFSDESSIGSLLGFLRTIHLKEVLHISENIVDINRISAIDIMCDVVYGSYKNGEPSHILYHFYRNFPPGFKIIEVPDEKIYMPVNTNVLSRIIIKAVDQAGRLSELRGEELTLYLRLRRKV</sequence>
<proteinExistence type="predicted"/>
<dbReference type="AlphaFoldDB" id="A0AAW1KM02"/>
<gene>
    <name evidence="1" type="ORF">QE152_g22054</name>
</gene>
<protein>
    <submittedName>
        <fullName evidence="1">Uncharacterized protein</fullName>
    </submittedName>
</protein>